<keyword evidence="3" id="KW-0507">mRNA processing</keyword>
<dbReference type="PANTHER" id="PTHR48036">
    <property type="entry name" value="SPLICING FACTOR (PAD-1), PUTATIVE (AFU_ORTHOLOGUE AFUA_1G15810)-RELATED"/>
    <property type="match status" value="1"/>
</dbReference>
<dbReference type="FunFam" id="3.30.70.330:FF:000105">
    <property type="entry name" value="HIV Tat-specific factor 1 homolog"/>
    <property type="match status" value="1"/>
</dbReference>
<feature type="domain" description="RRM" evidence="9">
    <location>
        <begin position="277"/>
        <end position="355"/>
    </location>
</feature>
<evidence type="ECO:0000259" key="9">
    <source>
        <dbReference type="PROSITE" id="PS50102"/>
    </source>
</evidence>
<dbReference type="EMBL" id="LT671821">
    <property type="protein sequence ID" value="SHO75953.1"/>
    <property type="molecule type" value="Genomic_DNA"/>
</dbReference>
<evidence type="ECO:0000256" key="6">
    <source>
        <dbReference type="ARBA" id="ARBA00023187"/>
    </source>
</evidence>
<dbReference type="OrthoDB" id="5411533at2759"/>
<evidence type="ECO:0000256" key="3">
    <source>
        <dbReference type="ARBA" id="ARBA00022664"/>
    </source>
</evidence>
<dbReference type="GO" id="GO:0000398">
    <property type="term" value="P:mRNA splicing, via spliceosome"/>
    <property type="evidence" value="ECO:0007669"/>
    <property type="project" value="UniProtKB-ARBA"/>
</dbReference>
<dbReference type="OMA" id="GRDNDKG"/>
<reference evidence="11" key="1">
    <citation type="journal article" date="2017" name="Nucleic Acids Res.">
        <title>Proteogenomics produces comprehensive and highly accurate protein-coding gene annotation in a complete genome assembly of Malassezia sympodialis.</title>
        <authorList>
            <person name="Zhu Y."/>
            <person name="Engstroem P.G."/>
            <person name="Tellgren-Roth C."/>
            <person name="Baudo C.D."/>
            <person name="Kennell J.C."/>
            <person name="Sun S."/>
            <person name="Billmyre R.B."/>
            <person name="Schroeder M.S."/>
            <person name="Andersson A."/>
            <person name="Holm T."/>
            <person name="Sigurgeirsson B."/>
            <person name="Wu G."/>
            <person name="Sankaranarayanan S.R."/>
            <person name="Siddharthan R."/>
            <person name="Sanyal K."/>
            <person name="Lundeberg J."/>
            <person name="Nystedt B."/>
            <person name="Boekhout T."/>
            <person name="Dawson T.L. Jr."/>
            <person name="Heitman J."/>
            <person name="Scheynius A."/>
            <person name="Lehtioe J."/>
        </authorList>
    </citation>
    <scope>NUCLEOTIDE SEQUENCE [LARGE SCALE GENOMIC DNA]</scope>
    <source>
        <strain evidence="11">ATCC 42132</strain>
    </source>
</reference>
<evidence type="ECO:0000256" key="8">
    <source>
        <dbReference type="SAM" id="MobiDB-lite"/>
    </source>
</evidence>
<dbReference type="Proteomes" id="UP000186303">
    <property type="component" value="Chromosome 1"/>
</dbReference>
<accession>A0A1M8A0I3</accession>
<keyword evidence="2" id="KW-0597">Phosphoprotein</keyword>
<dbReference type="Pfam" id="PF15519">
    <property type="entry name" value="RBM39linker"/>
    <property type="match status" value="1"/>
</dbReference>
<evidence type="ECO:0000313" key="10">
    <source>
        <dbReference type="EMBL" id="SHO75953.1"/>
    </source>
</evidence>
<protein>
    <submittedName>
        <fullName evidence="10">Similar to S.cerevisiae protein RNA15 (Component of the cleavage and polyadenylation factor I (CF I))</fullName>
    </submittedName>
</protein>
<name>A0A1M8A0I3_MALS4</name>
<dbReference type="AlphaFoldDB" id="A0A1M8A0I3"/>
<sequence>MYADREEALRKSLTSDNNPAAMDPTERERYLQEELRRRAVDSRRREARDDPFPHEHAGSAYDERRTSRRRGGDIGHVDDRSRWREDSSRDFTRQPYDDTPPPYRRRGGSGRRNDSTGGSYPRRRSRSPPWSRHGSGTSQPEYEQRSVFCSELDSHVAQRDLGEFFEEYLGQDTVLDVRVEVDPKTGLTKGIGYVELAREDLVPKAVELTGKRMFGAPIVVQRAEAAAKNYSVQLYEPPRSAGPSMPAPVSMSAPTGPILPPAHAIPGGPPASANPDARLYVGNLHFDIAAPHVRAVFEPFGQIDDVEVNFNYITGKNKGFAFVQFRRPEEAQQAIEQLNGFELAGRAMKVGLAGVRGGGTDISGSTDSQKEYSRDTMRQTDKRFALMEKLARTDSEKQARPSSIPEAVSSAILLKYMFNPAEETDPNWAADLREDVRDECARHGDVRLVYVDKDSADGEVYVCFADENQAHSARKSLEGRFFGGKQIQANFIPVAFAKAKAGW</sequence>
<evidence type="ECO:0000256" key="2">
    <source>
        <dbReference type="ARBA" id="ARBA00022553"/>
    </source>
</evidence>
<keyword evidence="11" id="KW-1185">Reference proteome</keyword>
<evidence type="ECO:0000256" key="5">
    <source>
        <dbReference type="ARBA" id="ARBA00022884"/>
    </source>
</evidence>
<comment type="similarity">
    <text evidence="1">Belongs to the HTATSF1 family.</text>
</comment>
<dbReference type="InterPro" id="IPR006509">
    <property type="entry name" value="RBM39_SF"/>
</dbReference>
<dbReference type="InterPro" id="IPR035979">
    <property type="entry name" value="RBD_domain_sf"/>
</dbReference>
<dbReference type="Pfam" id="PF00076">
    <property type="entry name" value="RRM_1"/>
    <property type="match status" value="2"/>
</dbReference>
<dbReference type="CDD" id="cd12285">
    <property type="entry name" value="RRM3_RBM39_like"/>
    <property type="match status" value="1"/>
</dbReference>
<gene>
    <name evidence="10" type="ORF">MSYG_0287</name>
</gene>
<keyword evidence="4" id="KW-0677">Repeat</keyword>
<dbReference type="SMART" id="SM00360">
    <property type="entry name" value="RRM"/>
    <property type="match status" value="3"/>
</dbReference>
<dbReference type="Gene3D" id="3.30.70.330">
    <property type="match status" value="3"/>
</dbReference>
<dbReference type="GO" id="GO:0003723">
    <property type="term" value="F:RNA binding"/>
    <property type="evidence" value="ECO:0007669"/>
    <property type="project" value="UniProtKB-UniRule"/>
</dbReference>
<keyword evidence="6" id="KW-0508">mRNA splicing</keyword>
<dbReference type="STRING" id="1230383.A0A1M8A0I3"/>
<organism evidence="10 11">
    <name type="scientific">Malassezia sympodialis (strain ATCC 42132)</name>
    <name type="common">Atopic eczema-associated yeast</name>
    <dbReference type="NCBI Taxonomy" id="1230383"/>
    <lineage>
        <taxon>Eukaryota</taxon>
        <taxon>Fungi</taxon>
        <taxon>Dikarya</taxon>
        <taxon>Basidiomycota</taxon>
        <taxon>Ustilaginomycotina</taxon>
        <taxon>Malasseziomycetes</taxon>
        <taxon>Malasseziales</taxon>
        <taxon>Malasseziaceae</taxon>
        <taxon>Malassezia</taxon>
    </lineage>
</organism>
<dbReference type="GO" id="GO:0005684">
    <property type="term" value="C:U2-type spliceosomal complex"/>
    <property type="evidence" value="ECO:0007669"/>
    <property type="project" value="UniProtKB-ARBA"/>
</dbReference>
<dbReference type="InterPro" id="IPR029123">
    <property type="entry name" value="RBM39_linker"/>
</dbReference>
<proteinExistence type="inferred from homology"/>
<keyword evidence="5 7" id="KW-0694">RNA-binding</keyword>
<feature type="compositionally biased region" description="Low complexity" evidence="8">
    <location>
        <begin position="127"/>
        <end position="136"/>
    </location>
</feature>
<dbReference type="SUPFAM" id="SSF54928">
    <property type="entry name" value="RNA-binding domain, RBD"/>
    <property type="match status" value="2"/>
</dbReference>
<evidence type="ECO:0000256" key="7">
    <source>
        <dbReference type="PROSITE-ProRule" id="PRU00176"/>
    </source>
</evidence>
<feature type="domain" description="RRM" evidence="9">
    <location>
        <begin position="145"/>
        <end position="225"/>
    </location>
</feature>
<dbReference type="InterPro" id="IPR012677">
    <property type="entry name" value="Nucleotide-bd_a/b_plait_sf"/>
</dbReference>
<evidence type="ECO:0000256" key="4">
    <source>
        <dbReference type="ARBA" id="ARBA00022737"/>
    </source>
</evidence>
<dbReference type="InterPro" id="IPR000504">
    <property type="entry name" value="RRM_dom"/>
</dbReference>
<dbReference type="PROSITE" id="PS50102">
    <property type="entry name" value="RRM"/>
    <property type="match status" value="2"/>
</dbReference>
<evidence type="ECO:0000313" key="11">
    <source>
        <dbReference type="Proteomes" id="UP000186303"/>
    </source>
</evidence>
<evidence type="ECO:0000256" key="1">
    <source>
        <dbReference type="ARBA" id="ARBA00007747"/>
    </source>
</evidence>
<feature type="region of interest" description="Disordered" evidence="8">
    <location>
        <begin position="1"/>
        <end position="145"/>
    </location>
</feature>
<feature type="compositionally biased region" description="Basic and acidic residues" evidence="8">
    <location>
        <begin position="24"/>
        <end position="96"/>
    </location>
</feature>
<feature type="compositionally biased region" description="Basic and acidic residues" evidence="8">
    <location>
        <begin position="1"/>
        <end position="10"/>
    </location>
</feature>